<dbReference type="EMBL" id="CABITT030000003">
    <property type="protein sequence ID" value="VVA99433.1"/>
    <property type="molecule type" value="Genomic_DNA"/>
</dbReference>
<dbReference type="AlphaFoldDB" id="A0A565BCV3"/>
<comment type="caution">
    <text evidence="2">The sequence shown here is derived from an EMBL/GenBank/DDBJ whole genome shotgun (WGS) entry which is preliminary data.</text>
</comment>
<sequence>MKGINIDPPFNVFQEDPRFKDELASVRVEKMIEHIKSKLPGKPQFLLCFLSERKNSNVYGPWKKKILVESGTILGTTRPTHYHVLYDEIGFSADDLQELVHSLAYVYQRRTTAISVVAPICYAHLAAAQMETMMKFDDMSETNSSSHGGSTKDGPVLVPTMPKLHKDVATSMFFC</sequence>
<proteinExistence type="predicted"/>
<gene>
    <name evidence="2" type="ORF">ANE_LOCUS9878</name>
</gene>
<evidence type="ECO:0000259" key="1">
    <source>
        <dbReference type="PROSITE" id="PS50822"/>
    </source>
</evidence>
<dbReference type="SUPFAM" id="SSF53098">
    <property type="entry name" value="Ribonuclease H-like"/>
    <property type="match status" value="1"/>
</dbReference>
<dbReference type="Pfam" id="PF02171">
    <property type="entry name" value="Piwi"/>
    <property type="match status" value="1"/>
</dbReference>
<dbReference type="PANTHER" id="PTHR22891">
    <property type="entry name" value="EUKARYOTIC TRANSLATION INITIATION FACTOR 2C"/>
    <property type="match status" value="1"/>
</dbReference>
<feature type="domain" description="Piwi" evidence="1">
    <location>
        <begin position="75"/>
        <end position="135"/>
    </location>
</feature>
<dbReference type="InterPro" id="IPR003165">
    <property type="entry name" value="Piwi"/>
</dbReference>
<dbReference type="GO" id="GO:0003676">
    <property type="term" value="F:nucleic acid binding"/>
    <property type="evidence" value="ECO:0007669"/>
    <property type="project" value="InterPro"/>
</dbReference>
<dbReference type="PROSITE" id="PS50822">
    <property type="entry name" value="PIWI"/>
    <property type="match status" value="1"/>
</dbReference>
<organism evidence="2 3">
    <name type="scientific">Arabis nemorensis</name>
    <dbReference type="NCBI Taxonomy" id="586526"/>
    <lineage>
        <taxon>Eukaryota</taxon>
        <taxon>Viridiplantae</taxon>
        <taxon>Streptophyta</taxon>
        <taxon>Embryophyta</taxon>
        <taxon>Tracheophyta</taxon>
        <taxon>Spermatophyta</taxon>
        <taxon>Magnoliopsida</taxon>
        <taxon>eudicotyledons</taxon>
        <taxon>Gunneridae</taxon>
        <taxon>Pentapetalae</taxon>
        <taxon>rosids</taxon>
        <taxon>malvids</taxon>
        <taxon>Brassicales</taxon>
        <taxon>Brassicaceae</taxon>
        <taxon>Arabideae</taxon>
        <taxon>Arabis</taxon>
    </lineage>
</organism>
<dbReference type="Proteomes" id="UP000489600">
    <property type="component" value="Unassembled WGS sequence"/>
</dbReference>
<dbReference type="OrthoDB" id="1860322at2759"/>
<keyword evidence="3" id="KW-1185">Reference proteome</keyword>
<name>A0A565BCV3_9BRAS</name>
<evidence type="ECO:0000313" key="3">
    <source>
        <dbReference type="Proteomes" id="UP000489600"/>
    </source>
</evidence>
<evidence type="ECO:0000313" key="2">
    <source>
        <dbReference type="EMBL" id="VVA99433.1"/>
    </source>
</evidence>
<dbReference type="Gene3D" id="3.30.420.10">
    <property type="entry name" value="Ribonuclease H-like superfamily/Ribonuclease H"/>
    <property type="match status" value="1"/>
</dbReference>
<dbReference type="InterPro" id="IPR036397">
    <property type="entry name" value="RNaseH_sf"/>
</dbReference>
<dbReference type="InterPro" id="IPR012337">
    <property type="entry name" value="RNaseH-like_sf"/>
</dbReference>
<reference evidence="2" key="1">
    <citation type="submission" date="2019-07" db="EMBL/GenBank/DDBJ databases">
        <authorList>
            <person name="Dittberner H."/>
        </authorList>
    </citation>
    <scope>NUCLEOTIDE SEQUENCE [LARGE SCALE GENOMIC DNA]</scope>
</reference>
<accession>A0A565BCV3</accession>
<protein>
    <recommendedName>
        <fullName evidence="1">Piwi domain-containing protein</fullName>
    </recommendedName>
</protein>